<keyword evidence="3" id="KW-1185">Reference proteome</keyword>
<dbReference type="EMBL" id="CP016428">
    <property type="protein sequence ID" value="ANW00085.1"/>
    <property type="molecule type" value="Genomic_DNA"/>
</dbReference>
<dbReference type="RefSeq" id="WP_065727371.1">
    <property type="nucleotide sequence ID" value="NZ_CP016428.1"/>
</dbReference>
<dbReference type="STRING" id="1274631.LMTR13_07705"/>
<accession>A0A1B1UBE7</accession>
<evidence type="ECO:0000256" key="1">
    <source>
        <dbReference type="SAM" id="MobiDB-lite"/>
    </source>
</evidence>
<sequence>MTKSAGQPPSGPKRELIVFGLDTAGKPKAGRFAKKHAAVATRAAKSLKLSVCPGDKQAIADILKKIPVGRLHAQGKAFIPYIKRDLFDQIQAAATPASLAAKSNPGPAVTETPAARPPRSWDDIAEGHLVLYHEGPRDGWWESLVLARDGETLTLKYRDFSRYPAFQCHFRAVALPYLSSE</sequence>
<proteinExistence type="predicted"/>
<name>A0A1B1UBE7_9BRAD</name>
<dbReference type="KEGG" id="bic:LMTR13_07705"/>
<dbReference type="OrthoDB" id="7997793at2"/>
<protein>
    <submittedName>
        <fullName evidence="2">Uncharacterized protein</fullName>
    </submittedName>
</protein>
<evidence type="ECO:0000313" key="2">
    <source>
        <dbReference type="EMBL" id="ANW00085.1"/>
    </source>
</evidence>
<dbReference type="Proteomes" id="UP000092839">
    <property type="component" value="Chromosome"/>
</dbReference>
<reference evidence="2 3" key="1">
    <citation type="submission" date="2016-07" db="EMBL/GenBank/DDBJ databases">
        <title>Complete genome sequence of Bradyrhizobium icense LMTR 13T, a potential inoculant strain isolated from lima bean (Phaseolus lunatus) in Peru.</title>
        <authorList>
            <person name="Ormeno-Orrillo E."/>
            <person name="Duran D."/>
            <person name="Rogel M.A."/>
            <person name="Rey L."/>
            <person name="Imperial J."/>
            <person name="Ruiz-Argueso T."/>
            <person name="Martinez-Romero E."/>
        </authorList>
    </citation>
    <scope>NUCLEOTIDE SEQUENCE [LARGE SCALE GENOMIC DNA]</scope>
    <source>
        <strain evidence="2 3">LMTR 13</strain>
    </source>
</reference>
<evidence type="ECO:0000313" key="3">
    <source>
        <dbReference type="Proteomes" id="UP000092839"/>
    </source>
</evidence>
<dbReference type="AlphaFoldDB" id="A0A1B1UBE7"/>
<feature type="region of interest" description="Disordered" evidence="1">
    <location>
        <begin position="98"/>
        <end position="117"/>
    </location>
</feature>
<organism evidence="2 3">
    <name type="scientific">Bradyrhizobium icense</name>
    <dbReference type="NCBI Taxonomy" id="1274631"/>
    <lineage>
        <taxon>Bacteria</taxon>
        <taxon>Pseudomonadati</taxon>
        <taxon>Pseudomonadota</taxon>
        <taxon>Alphaproteobacteria</taxon>
        <taxon>Hyphomicrobiales</taxon>
        <taxon>Nitrobacteraceae</taxon>
        <taxon>Bradyrhizobium</taxon>
    </lineage>
</organism>
<gene>
    <name evidence="2" type="ORF">LMTR13_07705</name>
</gene>